<dbReference type="EMBL" id="PKSG01000330">
    <property type="protein sequence ID" value="POR36351.1"/>
    <property type="molecule type" value="Genomic_DNA"/>
</dbReference>
<reference evidence="1 2" key="1">
    <citation type="submission" date="2018-01" db="EMBL/GenBank/DDBJ databases">
        <title>Harnessing the power of phylogenomics to disentangle the directionality and signatures of interkingdom host jumping in the parasitic fungal genus Tolypocladium.</title>
        <authorList>
            <person name="Quandt C.A."/>
            <person name="Patterson W."/>
            <person name="Spatafora J.W."/>
        </authorList>
    </citation>
    <scope>NUCLEOTIDE SEQUENCE [LARGE SCALE GENOMIC DNA]</scope>
    <source>
        <strain evidence="1 2">NRBC 100945</strain>
    </source>
</reference>
<protein>
    <submittedName>
        <fullName evidence="1">Heme oxygenase-like, multi-helical</fullName>
    </submittedName>
</protein>
<dbReference type="SUPFAM" id="SSF48613">
    <property type="entry name" value="Heme oxygenase-like"/>
    <property type="match status" value="1"/>
</dbReference>
<dbReference type="Proteomes" id="UP000237481">
    <property type="component" value="Unassembled WGS sequence"/>
</dbReference>
<dbReference type="AlphaFoldDB" id="A0A2S4L1M3"/>
<accession>A0A2S4L1M3</accession>
<proteinExistence type="predicted"/>
<dbReference type="PANTHER" id="PTHR41813">
    <property type="entry name" value="REGULATOR PAB1642, PUTATIVE (AFU_ORTHOLOGUE AFUA_3G11955)-RELATED"/>
    <property type="match status" value="1"/>
</dbReference>
<dbReference type="CDD" id="cd19357">
    <property type="entry name" value="TenA_E_At3g16990-like"/>
    <property type="match status" value="1"/>
</dbReference>
<name>A0A2S4L1M3_9HYPO</name>
<dbReference type="InterPro" id="IPR053261">
    <property type="entry name" value="Polyketide-peptide_reg"/>
</dbReference>
<evidence type="ECO:0000313" key="2">
    <source>
        <dbReference type="Proteomes" id="UP000237481"/>
    </source>
</evidence>
<sequence>MARFHLTRALIDSDADGFRKATQSAFLSNAARGKVPKDVLGQWLANDRLYIHGYIQGIGRMLSFLSLPETVPQVLDDDRETSTRLLAWLIDALVNIRREERFFVDTAAAFDISVNLETQADGTVPASAKLEGLRRFEALFAGLGPGDGTVLPWLECAVVFYGTEKCYLDAWSFAKKQLDDKDGGGDADGGALRNEFIPNWTSEEFVEFVVELGDIIDEAVQEQIEAHGERVKAEIVERSLVKWRALLAAEQAFWPAMKFIHSKNVDGKAANYTHGPVEMGVGNLGIKPPKCSGKAILDHAIRTPSPSPSSWRCSQYPGLSGGMCSRRVRTRASTMLAVLYPILYFRVPASTPSGLLACGTTQTLANVVILDSQMLTKGQRSWPSGQPDRRLVLIQPTLVAWYDTRRRLTCSPPRQRPL</sequence>
<dbReference type="Gene3D" id="1.20.910.10">
    <property type="entry name" value="Heme oxygenase-like"/>
    <property type="match status" value="1"/>
</dbReference>
<dbReference type="PANTHER" id="PTHR41813:SF2">
    <property type="entry name" value="REGULATOR PAB1642, PUTATIVE (AFU_ORTHOLOGUE AFUA_3G11955)-RELATED"/>
    <property type="match status" value="1"/>
</dbReference>
<dbReference type="OrthoDB" id="37730at2759"/>
<keyword evidence="2" id="KW-1185">Reference proteome</keyword>
<dbReference type="STRING" id="94208.A0A2S4L1M3"/>
<dbReference type="InterPro" id="IPR016084">
    <property type="entry name" value="Haem_Oase-like_multi-hlx"/>
</dbReference>
<gene>
    <name evidence="1" type="ORF">TPAR_03443</name>
</gene>
<organism evidence="1 2">
    <name type="scientific">Tolypocladium paradoxum</name>
    <dbReference type="NCBI Taxonomy" id="94208"/>
    <lineage>
        <taxon>Eukaryota</taxon>
        <taxon>Fungi</taxon>
        <taxon>Dikarya</taxon>
        <taxon>Ascomycota</taxon>
        <taxon>Pezizomycotina</taxon>
        <taxon>Sordariomycetes</taxon>
        <taxon>Hypocreomycetidae</taxon>
        <taxon>Hypocreales</taxon>
        <taxon>Ophiocordycipitaceae</taxon>
        <taxon>Tolypocladium</taxon>
    </lineage>
</organism>
<comment type="caution">
    <text evidence="1">The sequence shown here is derived from an EMBL/GenBank/DDBJ whole genome shotgun (WGS) entry which is preliminary data.</text>
</comment>
<evidence type="ECO:0000313" key="1">
    <source>
        <dbReference type="EMBL" id="POR36351.1"/>
    </source>
</evidence>